<dbReference type="GO" id="GO:0005524">
    <property type="term" value="F:ATP binding"/>
    <property type="evidence" value="ECO:0007669"/>
    <property type="project" value="UniProtKB-UniRule"/>
</dbReference>
<name>A0A3L6F3Q3_MAIZE</name>
<evidence type="ECO:0000259" key="10">
    <source>
        <dbReference type="PROSITE" id="PS50011"/>
    </source>
</evidence>
<keyword evidence="2" id="KW-0723">Serine/threonine-protein kinase</keyword>
<evidence type="ECO:0000256" key="7">
    <source>
        <dbReference type="ARBA" id="ARBA00047899"/>
    </source>
</evidence>
<evidence type="ECO:0000256" key="9">
    <source>
        <dbReference type="PROSITE-ProRule" id="PRU10141"/>
    </source>
</evidence>
<dbReference type="InterPro" id="IPR000719">
    <property type="entry name" value="Prot_kinase_dom"/>
</dbReference>
<evidence type="ECO:0000256" key="3">
    <source>
        <dbReference type="ARBA" id="ARBA00022679"/>
    </source>
</evidence>
<accession>A0A3L6F3Q3</accession>
<organism evidence="11 12">
    <name type="scientific">Zea mays</name>
    <name type="common">Maize</name>
    <dbReference type="NCBI Taxonomy" id="4577"/>
    <lineage>
        <taxon>Eukaryota</taxon>
        <taxon>Viridiplantae</taxon>
        <taxon>Streptophyta</taxon>
        <taxon>Embryophyta</taxon>
        <taxon>Tracheophyta</taxon>
        <taxon>Spermatophyta</taxon>
        <taxon>Magnoliopsida</taxon>
        <taxon>Liliopsida</taxon>
        <taxon>Poales</taxon>
        <taxon>Poaceae</taxon>
        <taxon>PACMAD clade</taxon>
        <taxon>Panicoideae</taxon>
        <taxon>Andropogonodae</taxon>
        <taxon>Andropogoneae</taxon>
        <taxon>Tripsacinae</taxon>
        <taxon>Zea</taxon>
    </lineage>
</organism>
<dbReference type="EMBL" id="NCVQ01000005">
    <property type="protein sequence ID" value="PWZ27932.1"/>
    <property type="molecule type" value="Genomic_DNA"/>
</dbReference>
<evidence type="ECO:0000313" key="12">
    <source>
        <dbReference type="Proteomes" id="UP000251960"/>
    </source>
</evidence>
<keyword evidence="5 11" id="KW-0418">Kinase</keyword>
<dbReference type="PANTHER" id="PTHR45707">
    <property type="entry name" value="C2 CALCIUM/LIPID-BINDING PLANT PHOSPHORIBOSYLTRANSFERASE FAMILY PROTEIN"/>
    <property type="match status" value="1"/>
</dbReference>
<dbReference type="AlphaFoldDB" id="A0A3L6F3Q3"/>
<gene>
    <name evidence="11" type="primary">CRK29_1</name>
    <name evidence="11" type="ORF">Zm00014a_039207</name>
</gene>
<evidence type="ECO:0000256" key="2">
    <source>
        <dbReference type="ARBA" id="ARBA00022527"/>
    </source>
</evidence>
<comment type="caution">
    <text evidence="11">The sequence shown here is derived from an EMBL/GenBank/DDBJ whole genome shotgun (WGS) entry which is preliminary data.</text>
</comment>
<dbReference type="PROSITE" id="PS00107">
    <property type="entry name" value="PROTEIN_KINASE_ATP"/>
    <property type="match status" value="1"/>
</dbReference>
<dbReference type="SUPFAM" id="SSF49354">
    <property type="entry name" value="PapD-like"/>
    <property type="match status" value="1"/>
</dbReference>
<evidence type="ECO:0000256" key="6">
    <source>
        <dbReference type="ARBA" id="ARBA00022840"/>
    </source>
</evidence>
<keyword evidence="4 9" id="KW-0547">Nucleotide-binding</keyword>
<dbReference type="Gene3D" id="3.30.200.20">
    <property type="entry name" value="Phosphorylase Kinase, domain 1"/>
    <property type="match status" value="1"/>
</dbReference>
<feature type="binding site" evidence="9">
    <location>
        <position position="65"/>
    </location>
    <ligand>
        <name>ATP</name>
        <dbReference type="ChEBI" id="CHEBI:30616"/>
    </ligand>
</feature>
<keyword evidence="6 9" id="KW-0067">ATP-binding</keyword>
<comment type="catalytic activity">
    <reaction evidence="8">
        <text>L-seryl-[protein] + ATP = O-phospho-L-seryl-[protein] + ADP + H(+)</text>
        <dbReference type="Rhea" id="RHEA:17989"/>
        <dbReference type="Rhea" id="RHEA-COMP:9863"/>
        <dbReference type="Rhea" id="RHEA-COMP:11604"/>
        <dbReference type="ChEBI" id="CHEBI:15378"/>
        <dbReference type="ChEBI" id="CHEBI:29999"/>
        <dbReference type="ChEBI" id="CHEBI:30616"/>
        <dbReference type="ChEBI" id="CHEBI:83421"/>
        <dbReference type="ChEBI" id="CHEBI:456216"/>
        <dbReference type="EC" id="2.7.11.1"/>
    </reaction>
</comment>
<evidence type="ECO:0000256" key="1">
    <source>
        <dbReference type="ARBA" id="ARBA00012513"/>
    </source>
</evidence>
<keyword evidence="3" id="KW-0808">Transferase</keyword>
<dbReference type="SUPFAM" id="SSF56112">
    <property type="entry name" value="Protein kinase-like (PK-like)"/>
    <property type="match status" value="1"/>
</dbReference>
<dbReference type="EC" id="2.7.11.1" evidence="1"/>
<evidence type="ECO:0000256" key="8">
    <source>
        <dbReference type="ARBA" id="ARBA00048679"/>
    </source>
</evidence>
<keyword evidence="11" id="KW-0675">Receptor</keyword>
<dbReference type="InterPro" id="IPR008962">
    <property type="entry name" value="PapD-like_sf"/>
</dbReference>
<dbReference type="Gene3D" id="1.10.510.10">
    <property type="entry name" value="Transferase(Phosphotransferase) domain 1"/>
    <property type="match status" value="1"/>
</dbReference>
<dbReference type="Proteomes" id="UP000251960">
    <property type="component" value="Chromosome 4"/>
</dbReference>
<dbReference type="InterPro" id="IPR013783">
    <property type="entry name" value="Ig-like_fold"/>
</dbReference>
<dbReference type="ExpressionAtlas" id="A0A3L6F3Q3">
    <property type="expression patterns" value="baseline and differential"/>
</dbReference>
<dbReference type="Gene3D" id="2.60.40.10">
    <property type="entry name" value="Immunoglobulins"/>
    <property type="match status" value="1"/>
</dbReference>
<comment type="catalytic activity">
    <reaction evidence="7">
        <text>L-threonyl-[protein] + ATP = O-phospho-L-threonyl-[protein] + ADP + H(+)</text>
        <dbReference type="Rhea" id="RHEA:46608"/>
        <dbReference type="Rhea" id="RHEA-COMP:11060"/>
        <dbReference type="Rhea" id="RHEA-COMP:11605"/>
        <dbReference type="ChEBI" id="CHEBI:15378"/>
        <dbReference type="ChEBI" id="CHEBI:30013"/>
        <dbReference type="ChEBI" id="CHEBI:30616"/>
        <dbReference type="ChEBI" id="CHEBI:61977"/>
        <dbReference type="ChEBI" id="CHEBI:456216"/>
        <dbReference type="EC" id="2.7.11.1"/>
    </reaction>
</comment>
<dbReference type="InterPro" id="IPR017441">
    <property type="entry name" value="Protein_kinase_ATP_BS"/>
</dbReference>
<evidence type="ECO:0000313" key="11">
    <source>
        <dbReference type="EMBL" id="PWZ27932.1"/>
    </source>
</evidence>
<dbReference type="GO" id="GO:0004674">
    <property type="term" value="F:protein serine/threonine kinase activity"/>
    <property type="evidence" value="ECO:0007669"/>
    <property type="project" value="UniProtKB-KW"/>
</dbReference>
<sequence length="476" mass="53958">MARQTSVTEADLEFMLIDENAKPKPLPYSLLEKITNGFSGAHIIGYGGSADVYEGFIGNHKIAVKRLRIPYQHEKEFSQEIECLMKVKHINVVRFIGYCSDTQGQAEKYEDNHVMADSQERLICFEFLPACLDKYIKDPSCSLEWRQRYQIINGVCQGLHQLHEHEILHLDLNPRNILLDDDMVPKISDFGISKCLKKNQGHFYTETISGTPIYMSPERGKHGPITTKSDLFSLGVTVIEIMTGNKENIDQATVEDVFASCIKIFNDKSLTAAQVRQIMVCAEIGIKCRNSEPDKRPSNTKEIIDKLEEEARTEESQESGKLLKVLPTLLLFDLHPGKLIPCSLQLTNDTDEHMAYKLSITESVDWSKYFTTKLPLYGIVQARSTYTVILTVLLECDAPSCTLAYEYIWKFNNTLEFEDFLELLSIVKPQTPLLSLDAHPTKPWVITGHAFGHVRIWNHETQAGHSIPSIPASDFS</sequence>
<protein>
    <recommendedName>
        <fullName evidence="1">non-specific serine/threonine protein kinase</fullName>
        <ecNumber evidence="1">2.7.11.1</ecNumber>
    </recommendedName>
</protein>
<dbReference type="Pfam" id="PF00069">
    <property type="entry name" value="Pkinase"/>
    <property type="match status" value="1"/>
</dbReference>
<dbReference type="PROSITE" id="PS50011">
    <property type="entry name" value="PROTEIN_KINASE_DOM"/>
    <property type="match status" value="1"/>
</dbReference>
<dbReference type="InterPro" id="IPR011009">
    <property type="entry name" value="Kinase-like_dom_sf"/>
</dbReference>
<proteinExistence type="predicted"/>
<dbReference type="PANTHER" id="PTHR45707:SF80">
    <property type="entry name" value="PROTEIN KINASE DOMAIN-CONTAINING PROTEIN"/>
    <property type="match status" value="1"/>
</dbReference>
<evidence type="ECO:0000256" key="4">
    <source>
        <dbReference type="ARBA" id="ARBA00022741"/>
    </source>
</evidence>
<reference evidence="11 12" key="1">
    <citation type="journal article" date="2018" name="Nat. Genet.">
        <title>Extensive intraspecific gene order and gene structural variations between Mo17 and other maize genomes.</title>
        <authorList>
            <person name="Sun S."/>
            <person name="Zhou Y."/>
            <person name="Chen J."/>
            <person name="Shi J."/>
            <person name="Zhao H."/>
            <person name="Zhao H."/>
            <person name="Song W."/>
            <person name="Zhang M."/>
            <person name="Cui Y."/>
            <person name="Dong X."/>
            <person name="Liu H."/>
            <person name="Ma X."/>
            <person name="Jiao Y."/>
            <person name="Wang B."/>
            <person name="Wei X."/>
            <person name="Stein J.C."/>
            <person name="Glaubitz J.C."/>
            <person name="Lu F."/>
            <person name="Yu G."/>
            <person name="Liang C."/>
            <person name="Fengler K."/>
            <person name="Li B."/>
            <person name="Rafalski A."/>
            <person name="Schnable P.S."/>
            <person name="Ware D.H."/>
            <person name="Buckler E.S."/>
            <person name="Lai J."/>
        </authorList>
    </citation>
    <scope>NUCLEOTIDE SEQUENCE [LARGE SCALE GENOMIC DNA]</scope>
    <source>
        <strain evidence="12">cv. Missouri 17</strain>
        <tissue evidence="11">Seedling</tissue>
    </source>
</reference>
<evidence type="ECO:0000256" key="5">
    <source>
        <dbReference type="ARBA" id="ARBA00022777"/>
    </source>
</evidence>
<feature type="domain" description="Protein kinase" evidence="10">
    <location>
        <begin position="38"/>
        <end position="308"/>
    </location>
</feature>
<dbReference type="FunFam" id="1.10.510.10:FF:001023">
    <property type="entry name" value="Os07g0541700 protein"/>
    <property type="match status" value="1"/>
</dbReference>